<proteinExistence type="predicted"/>
<gene>
    <name evidence="2" type="ORF">Pfra01_002999500</name>
</gene>
<evidence type="ECO:0000256" key="1">
    <source>
        <dbReference type="SAM" id="MobiDB-lite"/>
    </source>
</evidence>
<dbReference type="EMBL" id="BSXT01018975">
    <property type="protein sequence ID" value="GMG17059.1"/>
    <property type="molecule type" value="Genomic_DNA"/>
</dbReference>
<reference evidence="2" key="1">
    <citation type="submission" date="2023-04" db="EMBL/GenBank/DDBJ databases">
        <title>Phytophthora fragariaefolia NBRC 109709.</title>
        <authorList>
            <person name="Ichikawa N."/>
            <person name="Sato H."/>
            <person name="Tonouchi N."/>
        </authorList>
    </citation>
    <scope>NUCLEOTIDE SEQUENCE</scope>
    <source>
        <strain evidence="2">NBRC 109709</strain>
    </source>
</reference>
<keyword evidence="3" id="KW-1185">Reference proteome</keyword>
<protein>
    <submittedName>
        <fullName evidence="2">Unnamed protein product</fullName>
    </submittedName>
</protein>
<accession>A0A9W6YP75</accession>
<organism evidence="2 3">
    <name type="scientific">Phytophthora fragariaefolia</name>
    <dbReference type="NCBI Taxonomy" id="1490495"/>
    <lineage>
        <taxon>Eukaryota</taxon>
        <taxon>Sar</taxon>
        <taxon>Stramenopiles</taxon>
        <taxon>Oomycota</taxon>
        <taxon>Peronosporomycetes</taxon>
        <taxon>Peronosporales</taxon>
        <taxon>Peronosporaceae</taxon>
        <taxon>Phytophthora</taxon>
    </lineage>
</organism>
<dbReference type="AlphaFoldDB" id="A0A9W6YP75"/>
<evidence type="ECO:0000313" key="2">
    <source>
        <dbReference type="EMBL" id="GMG17059.1"/>
    </source>
</evidence>
<dbReference type="Proteomes" id="UP001165121">
    <property type="component" value="Unassembled WGS sequence"/>
</dbReference>
<sequence length="171" mass="18789">MERIEETKPEQNMANYTAGCPSKTKLNSRTSSTPPRMTNQNGEKKKWHHCVNPLKDGGSGGFSPKPIQRDKCALVEKKLSVEADVECAITKSDVESEAVFIHVGDSPEHSFMNLDGSVRLNEREVAATGFVDSGALINAVTLEFVKQLDLMEYDMEDDVLISQIMANGDGL</sequence>
<feature type="compositionally biased region" description="Polar residues" evidence="1">
    <location>
        <begin position="24"/>
        <end position="41"/>
    </location>
</feature>
<comment type="caution">
    <text evidence="2">The sequence shown here is derived from an EMBL/GenBank/DDBJ whole genome shotgun (WGS) entry which is preliminary data.</text>
</comment>
<evidence type="ECO:0000313" key="3">
    <source>
        <dbReference type="Proteomes" id="UP001165121"/>
    </source>
</evidence>
<feature type="region of interest" description="Disordered" evidence="1">
    <location>
        <begin position="1"/>
        <end position="46"/>
    </location>
</feature>
<name>A0A9W6YP75_9STRA</name>